<name>A0A1Q9DZH1_SYMMI</name>
<sequence>MMFFLSSPRVSKLAVQSQGGCFGSSMTPTRTPPLPRSASQLPSSCMATWSSTLALALLSRRCRPKPKLGLRCVAQKILEALESLEDIPSPHFVSGEDTKSGVIVKGSDSEPLSWPMDVEPLLEVCTQAQCGRGSETVTDLSVRSVMETQKVKVEWPELPEVLNEVERKLLPDTILRAEFDKLLVYRPRDFFKGHRDSKRSDNHVATLIAIAGCPHKGGAVVFREADEEAVHEQSKLRPKTYLHRLRLGPVVGHRIVATYKVLAEPGSTISVDPNAVALAELKTLLQEKRLRDAGFLLHHDYSFDGRPHMDFRRLVGRDRTLWLALEMLGLELQVREVKLVHEVLDNDDGEPTQRKCRVAEEVQHVDPWDWLLLDAEQDLWSDDELRVELTREAADFFGVKELRAADAKEVLFFARTDWDDANVGFWPVMGCLWCISRDKLLHKFRSSSFEGVEDELWGNEGTFSIYWYKAAALMARIRADDSVCCDDDIDLED</sequence>
<dbReference type="Proteomes" id="UP000186817">
    <property type="component" value="Unassembled WGS sequence"/>
</dbReference>
<comment type="caution">
    <text evidence="1">The sequence shown here is derived from an EMBL/GenBank/DDBJ whole genome shotgun (WGS) entry which is preliminary data.</text>
</comment>
<keyword evidence="2" id="KW-1185">Reference proteome</keyword>
<dbReference type="AlphaFoldDB" id="A0A1Q9DZH1"/>
<accession>A0A1Q9DZH1</accession>
<dbReference type="EMBL" id="LSRX01000323">
    <property type="protein sequence ID" value="OLQ00576.1"/>
    <property type="molecule type" value="Genomic_DNA"/>
</dbReference>
<evidence type="ECO:0000313" key="1">
    <source>
        <dbReference type="EMBL" id="OLQ00576.1"/>
    </source>
</evidence>
<dbReference type="PANTHER" id="PTHR33099">
    <property type="entry name" value="FE2OG DIOXYGENASE DOMAIN-CONTAINING PROTEIN"/>
    <property type="match status" value="1"/>
</dbReference>
<gene>
    <name evidence="1" type="ORF">AK812_SmicGene16755</name>
</gene>
<reference evidence="1 2" key="1">
    <citation type="submission" date="2016-02" db="EMBL/GenBank/DDBJ databases">
        <title>Genome analysis of coral dinoflagellate symbionts highlights evolutionary adaptations to a symbiotic lifestyle.</title>
        <authorList>
            <person name="Aranda M."/>
            <person name="Li Y."/>
            <person name="Liew Y.J."/>
            <person name="Baumgarten S."/>
            <person name="Simakov O."/>
            <person name="Wilson M."/>
            <person name="Piel J."/>
            <person name="Ashoor H."/>
            <person name="Bougouffa S."/>
            <person name="Bajic V.B."/>
            <person name="Ryu T."/>
            <person name="Ravasi T."/>
            <person name="Bayer T."/>
            <person name="Micklem G."/>
            <person name="Kim H."/>
            <person name="Bhak J."/>
            <person name="Lajeunesse T.C."/>
            <person name="Voolstra C.R."/>
        </authorList>
    </citation>
    <scope>NUCLEOTIDE SEQUENCE [LARGE SCALE GENOMIC DNA]</scope>
    <source>
        <strain evidence="1 2">CCMP2467</strain>
    </source>
</reference>
<protein>
    <submittedName>
        <fullName evidence="1">Uncharacterized protein</fullName>
    </submittedName>
</protein>
<organism evidence="1 2">
    <name type="scientific">Symbiodinium microadriaticum</name>
    <name type="common">Dinoflagellate</name>
    <name type="synonym">Zooxanthella microadriatica</name>
    <dbReference type="NCBI Taxonomy" id="2951"/>
    <lineage>
        <taxon>Eukaryota</taxon>
        <taxon>Sar</taxon>
        <taxon>Alveolata</taxon>
        <taxon>Dinophyceae</taxon>
        <taxon>Suessiales</taxon>
        <taxon>Symbiodiniaceae</taxon>
        <taxon>Symbiodinium</taxon>
    </lineage>
</organism>
<dbReference type="PANTHER" id="PTHR33099:SF7">
    <property type="entry name" value="MYND-TYPE DOMAIN-CONTAINING PROTEIN"/>
    <property type="match status" value="1"/>
</dbReference>
<evidence type="ECO:0000313" key="2">
    <source>
        <dbReference type="Proteomes" id="UP000186817"/>
    </source>
</evidence>
<dbReference type="OrthoDB" id="27483at2759"/>
<proteinExistence type="predicted"/>